<sequence length="266" mass="29352">MGTTTSRRLFNPKPTPDAVVIDIGCDDQGTYLCKDKVLPCLNGGVCALFISDVEDRCIERCKCPQDYIGDYCQFYAGFYSATIGLIVGLFVTLLVILLTIIFIWYCCARRKRRKQENQKVERQSPRACLSNRIDRNNMIYGSNRVMNSSDLTVGSNNPVNSATPYASHPDLASAQIQGYSTSQSFSVYENVAWGEDVDPAKSLLTAPSSVYTYGRGGPVNNNNNNNIGDCNHSLDVNRIDDKQVSISISDYGGLSNTPTSVMPIHR</sequence>
<keyword evidence="1" id="KW-0472">Membrane</keyword>
<keyword evidence="1" id="KW-1133">Transmembrane helix</keyword>
<dbReference type="InterPro" id="IPR000742">
    <property type="entry name" value="EGF"/>
</dbReference>
<protein>
    <recommendedName>
        <fullName evidence="2">EGF-like domain-containing protein</fullName>
    </recommendedName>
</protein>
<evidence type="ECO:0000256" key="1">
    <source>
        <dbReference type="SAM" id="Phobius"/>
    </source>
</evidence>
<proteinExistence type="predicted"/>
<evidence type="ECO:0000259" key="2">
    <source>
        <dbReference type="PROSITE" id="PS00022"/>
    </source>
</evidence>
<dbReference type="Gene3D" id="2.10.25.10">
    <property type="entry name" value="Laminin"/>
    <property type="match status" value="1"/>
</dbReference>
<keyword evidence="1" id="KW-0812">Transmembrane</keyword>
<accession>A0AA85JNS7</accession>
<dbReference type="WBParaSite" id="TREG1_26810.1">
    <property type="protein sequence ID" value="TREG1_26810.1"/>
    <property type="gene ID" value="TREG1_26810"/>
</dbReference>
<keyword evidence="3" id="KW-1185">Reference proteome</keyword>
<feature type="domain" description="EGF-like" evidence="2">
    <location>
        <begin position="61"/>
        <end position="72"/>
    </location>
</feature>
<evidence type="ECO:0000313" key="4">
    <source>
        <dbReference type="WBParaSite" id="TREG1_26810.1"/>
    </source>
</evidence>
<dbReference type="PROSITE" id="PS00022">
    <property type="entry name" value="EGF_1"/>
    <property type="match status" value="1"/>
</dbReference>
<organism evidence="3 4">
    <name type="scientific">Trichobilharzia regenti</name>
    <name type="common">Nasal bird schistosome</name>
    <dbReference type="NCBI Taxonomy" id="157069"/>
    <lineage>
        <taxon>Eukaryota</taxon>
        <taxon>Metazoa</taxon>
        <taxon>Spiralia</taxon>
        <taxon>Lophotrochozoa</taxon>
        <taxon>Platyhelminthes</taxon>
        <taxon>Trematoda</taxon>
        <taxon>Digenea</taxon>
        <taxon>Strigeidida</taxon>
        <taxon>Schistosomatoidea</taxon>
        <taxon>Schistosomatidae</taxon>
        <taxon>Trichobilharzia</taxon>
    </lineage>
</organism>
<feature type="transmembrane region" description="Helical" evidence="1">
    <location>
        <begin position="83"/>
        <end position="107"/>
    </location>
</feature>
<reference evidence="4" key="2">
    <citation type="submission" date="2023-11" db="UniProtKB">
        <authorList>
            <consortium name="WormBaseParasite"/>
        </authorList>
    </citation>
    <scope>IDENTIFICATION</scope>
</reference>
<dbReference type="Proteomes" id="UP000050795">
    <property type="component" value="Unassembled WGS sequence"/>
</dbReference>
<dbReference type="AlphaFoldDB" id="A0AA85JNS7"/>
<evidence type="ECO:0000313" key="3">
    <source>
        <dbReference type="Proteomes" id="UP000050795"/>
    </source>
</evidence>
<reference evidence="3" key="1">
    <citation type="submission" date="2022-06" db="EMBL/GenBank/DDBJ databases">
        <authorList>
            <person name="Berger JAMES D."/>
            <person name="Berger JAMES D."/>
        </authorList>
    </citation>
    <scope>NUCLEOTIDE SEQUENCE [LARGE SCALE GENOMIC DNA]</scope>
</reference>
<name>A0AA85JNS7_TRIRE</name>
<dbReference type="SUPFAM" id="SSF57196">
    <property type="entry name" value="EGF/Laminin"/>
    <property type="match status" value="1"/>
</dbReference>